<dbReference type="Gene3D" id="3.30.710.10">
    <property type="entry name" value="Potassium Channel Kv1.1, Chain A"/>
    <property type="match status" value="1"/>
</dbReference>
<accession>A0A7R9Q344</accession>
<gene>
    <name evidence="3" type="ORF">OSB1V03_LOCUS11020</name>
</gene>
<dbReference type="SUPFAM" id="SSF54695">
    <property type="entry name" value="POZ domain"/>
    <property type="match status" value="1"/>
</dbReference>
<feature type="domain" description="BTB" evidence="2">
    <location>
        <begin position="84"/>
        <end position="148"/>
    </location>
</feature>
<dbReference type="InterPro" id="IPR000210">
    <property type="entry name" value="BTB/POZ_dom"/>
</dbReference>
<dbReference type="OrthoDB" id="340431at2759"/>
<reference evidence="3" key="1">
    <citation type="submission" date="2020-11" db="EMBL/GenBank/DDBJ databases">
        <authorList>
            <person name="Tran Van P."/>
        </authorList>
    </citation>
    <scope>NUCLEOTIDE SEQUENCE</scope>
</reference>
<dbReference type="InterPro" id="IPR038108">
    <property type="entry name" value="RPN13_DEUBAD_sf"/>
</dbReference>
<dbReference type="Gene3D" id="1.10.2020.20">
    <property type="match status" value="1"/>
</dbReference>
<name>A0A7R9Q344_9ACAR</name>
<dbReference type="AlphaFoldDB" id="A0A7R9Q344"/>
<sequence length="398" mass="44713">MADNGSQEEDNQSIDASISDSDEEMSQQMDSHSDDSESDDNEIGGEGQSGLTITFNCDDIVQQTSFDSEDRYPELWYYLKESESDFILIVNGQRLPANRRLLMERSVVFREMLTKYPNMKTNNCMDATVGAIETMLRFMLTERLVFNDHNDLQVIADALCCARGFRVNRLVDAIGRHLVPMISADTIEKIAEMAFKCRVPGLSDAIDDRLDELLTVANVLSVTKYSHKCGPPSDRFTDILRAFLVTNYQKMKTKKWDELRALNASTKDLWLEVMVEMSKSGVPLTQDVHSSLSSDELRPLLTDERFLCRVRQSLPAGTSSGLSPANDLSAAIRSRQLGPVVQDFGLGQECVDAANAGDVEDFANAYKKLKKNYKKSNPDVSQDSEPKRRRTRSTQSNK</sequence>
<evidence type="ECO:0000313" key="3">
    <source>
        <dbReference type="EMBL" id="CAD7630608.1"/>
    </source>
</evidence>
<dbReference type="EMBL" id="CAJPIZ010008313">
    <property type="protein sequence ID" value="CAG2111038.1"/>
    <property type="molecule type" value="Genomic_DNA"/>
</dbReference>
<dbReference type="EMBL" id="OC862888">
    <property type="protein sequence ID" value="CAD7630608.1"/>
    <property type="molecule type" value="Genomic_DNA"/>
</dbReference>
<protein>
    <recommendedName>
        <fullName evidence="2">BTB domain-containing protein</fullName>
    </recommendedName>
</protein>
<dbReference type="CDD" id="cd18186">
    <property type="entry name" value="BTB_POZ_ZBTB_KLHL-like"/>
    <property type="match status" value="1"/>
</dbReference>
<proteinExistence type="predicted"/>
<organism evidence="3">
    <name type="scientific">Medioppia subpectinata</name>
    <dbReference type="NCBI Taxonomy" id="1979941"/>
    <lineage>
        <taxon>Eukaryota</taxon>
        <taxon>Metazoa</taxon>
        <taxon>Ecdysozoa</taxon>
        <taxon>Arthropoda</taxon>
        <taxon>Chelicerata</taxon>
        <taxon>Arachnida</taxon>
        <taxon>Acari</taxon>
        <taxon>Acariformes</taxon>
        <taxon>Sarcoptiformes</taxon>
        <taxon>Oribatida</taxon>
        <taxon>Brachypylina</taxon>
        <taxon>Oppioidea</taxon>
        <taxon>Oppiidae</taxon>
        <taxon>Medioppia</taxon>
    </lineage>
</organism>
<evidence type="ECO:0000256" key="1">
    <source>
        <dbReference type="SAM" id="MobiDB-lite"/>
    </source>
</evidence>
<dbReference type="Pfam" id="PF00651">
    <property type="entry name" value="BTB"/>
    <property type="match status" value="1"/>
</dbReference>
<dbReference type="Proteomes" id="UP000759131">
    <property type="component" value="Unassembled WGS sequence"/>
</dbReference>
<dbReference type="SMART" id="SM00225">
    <property type="entry name" value="BTB"/>
    <property type="match status" value="1"/>
</dbReference>
<feature type="region of interest" description="Disordered" evidence="1">
    <location>
        <begin position="370"/>
        <end position="398"/>
    </location>
</feature>
<keyword evidence="4" id="KW-1185">Reference proteome</keyword>
<evidence type="ECO:0000259" key="2">
    <source>
        <dbReference type="PROSITE" id="PS50097"/>
    </source>
</evidence>
<dbReference type="InterPro" id="IPR011333">
    <property type="entry name" value="SKP1/BTB/POZ_sf"/>
</dbReference>
<dbReference type="PROSITE" id="PS50097">
    <property type="entry name" value="BTB"/>
    <property type="match status" value="1"/>
</dbReference>
<feature type="region of interest" description="Disordered" evidence="1">
    <location>
        <begin position="1"/>
        <end position="52"/>
    </location>
</feature>
<feature type="compositionally biased region" description="Acidic residues" evidence="1">
    <location>
        <begin position="1"/>
        <end position="12"/>
    </location>
</feature>
<evidence type="ECO:0000313" key="4">
    <source>
        <dbReference type="Proteomes" id="UP000759131"/>
    </source>
</evidence>